<keyword evidence="1" id="KW-0813">Transport</keyword>
<keyword evidence="1" id="KW-0249">Electron transport</keyword>
<keyword evidence="1" id="KW-0812">Transmembrane</keyword>
<gene>
    <name evidence="2" type="primary">nad6</name>
</gene>
<dbReference type="EC" id="7.1.1.2" evidence="1"/>
<dbReference type="GO" id="GO:0031966">
    <property type="term" value="C:mitochondrial membrane"/>
    <property type="evidence" value="ECO:0007669"/>
    <property type="project" value="UniProtKB-SubCell"/>
</dbReference>
<keyword evidence="1" id="KW-0679">Respiratory chain</keyword>
<dbReference type="PANTHER" id="PTHR33269:SF17">
    <property type="entry name" value="NADH-UBIQUINONE OXIDOREDUCTASE CHAIN 6"/>
    <property type="match status" value="1"/>
</dbReference>
<sequence length="232" mass="26219">MMKMFFSESYMTNTNYTFLYIISFFAVFFSIYIVVTKNPIISVLFLIGLFFSISVYLITIGLHFLGLVYLIVYVGAVSILFLFILMLINVRISELLTDTNNSALLAVLTVLCFNFFAQDTLPLVTLSYDILNYFTINIFSDLIENLSCSQYLNSIYDIINLSLRNVTSFDISIVNSKSWDGILVSLSHVTAIGNILYTNLVILFIIISLILLLAMVGAIIITINKSKNIYVT</sequence>
<feature type="transmembrane region" description="Helical" evidence="1">
    <location>
        <begin position="16"/>
        <end position="35"/>
    </location>
</feature>
<dbReference type="Gene3D" id="1.20.120.1200">
    <property type="entry name" value="NADH-ubiquinone/plastoquinone oxidoreductase chain 6, subunit NuoJ"/>
    <property type="match status" value="1"/>
</dbReference>
<name>A0A3S9JHE7_9PEZI</name>
<reference evidence="2" key="1">
    <citation type="submission" date="2018-03" db="EMBL/GenBank/DDBJ databases">
        <title>The complete mitochondrial genome of the lichenized fungi Arthonia susa.</title>
        <authorList>
            <person name="Erzen C.L."/>
            <person name="Pogoda C.S."/>
            <person name="Keepers K.G."/>
            <person name="Lendemer J.C."/>
            <person name="Tripp E.A."/>
            <person name="Kane N.C."/>
        </authorList>
    </citation>
    <scope>NUCLEOTIDE SEQUENCE</scope>
</reference>
<keyword evidence="1 2" id="KW-0496">Mitochondrion</keyword>
<keyword evidence="1" id="KW-0520">NAD</keyword>
<comment type="similarity">
    <text evidence="1">Belongs to the complex I subunit 6 family.</text>
</comment>
<geneLocation type="mitochondrion" evidence="2"/>
<comment type="subcellular location">
    <subcellularLocation>
        <location evidence="1">Mitochondrion membrane</location>
        <topology evidence="1">Multi-pass membrane protein</topology>
    </subcellularLocation>
</comment>
<feature type="transmembrane region" description="Helical" evidence="1">
    <location>
        <begin position="68"/>
        <end position="88"/>
    </location>
</feature>
<protein>
    <recommendedName>
        <fullName evidence="1">NADH-ubiquinone oxidoreductase chain 6</fullName>
        <ecNumber evidence="1">7.1.1.2</ecNumber>
    </recommendedName>
</protein>
<keyword evidence="1" id="KW-1278">Translocase</keyword>
<dbReference type="AlphaFoldDB" id="A0A3S9JHE7"/>
<accession>A0A3S9JHE7</accession>
<keyword evidence="1" id="KW-0472">Membrane</keyword>
<feature type="transmembrane region" description="Helical" evidence="1">
    <location>
        <begin position="195"/>
        <end position="223"/>
    </location>
</feature>
<dbReference type="InterPro" id="IPR042106">
    <property type="entry name" value="Nuo/plastoQ_OxRdtase_6_NuoJ"/>
</dbReference>
<comment type="catalytic activity">
    <reaction evidence="1">
        <text>a ubiquinone + NADH + 5 H(+)(in) = a ubiquinol + NAD(+) + 4 H(+)(out)</text>
        <dbReference type="Rhea" id="RHEA:29091"/>
        <dbReference type="Rhea" id="RHEA-COMP:9565"/>
        <dbReference type="Rhea" id="RHEA-COMP:9566"/>
        <dbReference type="ChEBI" id="CHEBI:15378"/>
        <dbReference type="ChEBI" id="CHEBI:16389"/>
        <dbReference type="ChEBI" id="CHEBI:17976"/>
        <dbReference type="ChEBI" id="CHEBI:57540"/>
        <dbReference type="ChEBI" id="CHEBI:57945"/>
        <dbReference type="EC" id="7.1.1.2"/>
    </reaction>
</comment>
<dbReference type="PANTHER" id="PTHR33269">
    <property type="entry name" value="NADH-UBIQUINONE OXIDOREDUCTASE CHAIN 6"/>
    <property type="match status" value="1"/>
</dbReference>
<feature type="transmembrane region" description="Helical" evidence="1">
    <location>
        <begin position="42"/>
        <end position="62"/>
    </location>
</feature>
<keyword evidence="1" id="KW-0830">Ubiquinone</keyword>
<feature type="transmembrane region" description="Helical" evidence="1">
    <location>
        <begin position="100"/>
        <end position="117"/>
    </location>
</feature>
<evidence type="ECO:0000256" key="1">
    <source>
        <dbReference type="RuleBase" id="RU004430"/>
    </source>
</evidence>
<dbReference type="InterPro" id="IPR001457">
    <property type="entry name" value="NADH_UbQ/plastoQ_OxRdtase_su6"/>
</dbReference>
<dbReference type="Pfam" id="PF00499">
    <property type="entry name" value="Oxidored_q3"/>
    <property type="match status" value="1"/>
</dbReference>
<proteinExistence type="inferred from homology"/>
<evidence type="ECO:0000313" key="2">
    <source>
        <dbReference type="EMBL" id="AZP39728.1"/>
    </source>
</evidence>
<dbReference type="GO" id="GO:0008137">
    <property type="term" value="F:NADH dehydrogenase (ubiquinone) activity"/>
    <property type="evidence" value="ECO:0007669"/>
    <property type="project" value="UniProtKB-UniRule"/>
</dbReference>
<organism evidence="2">
    <name type="scientific">Arthonia susa</name>
    <dbReference type="NCBI Taxonomy" id="2488734"/>
    <lineage>
        <taxon>Eukaryota</taxon>
        <taxon>Fungi</taxon>
        <taxon>Dikarya</taxon>
        <taxon>Ascomycota</taxon>
        <taxon>Pezizomycotina</taxon>
        <taxon>Arthoniomycetes</taxon>
        <taxon>Arthoniales</taxon>
        <taxon>Arthoniaceae</taxon>
        <taxon>Arthonia</taxon>
    </lineage>
</organism>
<dbReference type="EMBL" id="MH015348">
    <property type="protein sequence ID" value="AZP39728.1"/>
    <property type="molecule type" value="Genomic_DNA"/>
</dbReference>
<comment type="function">
    <text evidence="1">Core subunit of the mitochondrial membrane respiratory chain NADH dehydrogenase (Complex I) which catalyzes electron transfer from NADH through the respiratory chain, using ubiquinone as an electron acceptor. Essential for the catalytic activity and assembly of complex I.</text>
</comment>
<keyword evidence="1" id="KW-1133">Transmembrane helix</keyword>